<name>S8ALR3_DACHA</name>
<dbReference type="eggNOG" id="KOG0810">
    <property type="taxonomic scope" value="Eukaryota"/>
</dbReference>
<dbReference type="OrthoDB" id="10255013at2759"/>
<dbReference type="GO" id="GO:0006906">
    <property type="term" value="P:vesicle fusion"/>
    <property type="evidence" value="ECO:0007669"/>
    <property type="project" value="TreeGrafter"/>
</dbReference>
<dbReference type="EMBL" id="AQGS01000063">
    <property type="protein sequence ID" value="EPS43824.1"/>
    <property type="molecule type" value="Genomic_DNA"/>
</dbReference>
<dbReference type="GO" id="GO:0006887">
    <property type="term" value="P:exocytosis"/>
    <property type="evidence" value="ECO:0007669"/>
    <property type="project" value="TreeGrafter"/>
</dbReference>
<evidence type="ECO:0000256" key="4">
    <source>
        <dbReference type="ARBA" id="ARBA00022989"/>
    </source>
</evidence>
<proteinExistence type="inferred from homology"/>
<evidence type="ECO:0000256" key="8">
    <source>
        <dbReference type="SAM" id="Phobius"/>
    </source>
</evidence>
<dbReference type="GO" id="GO:0000149">
    <property type="term" value="F:SNARE binding"/>
    <property type="evidence" value="ECO:0007669"/>
    <property type="project" value="TreeGrafter"/>
</dbReference>
<dbReference type="GO" id="GO:0031201">
    <property type="term" value="C:SNARE complex"/>
    <property type="evidence" value="ECO:0007669"/>
    <property type="project" value="TreeGrafter"/>
</dbReference>
<feature type="compositionally biased region" description="Polar residues" evidence="7">
    <location>
        <begin position="1"/>
        <end position="21"/>
    </location>
</feature>
<evidence type="ECO:0000256" key="1">
    <source>
        <dbReference type="ARBA" id="ARBA00004211"/>
    </source>
</evidence>
<evidence type="ECO:0000259" key="9">
    <source>
        <dbReference type="PROSITE" id="PS50192"/>
    </source>
</evidence>
<feature type="transmembrane region" description="Helical" evidence="8">
    <location>
        <begin position="279"/>
        <end position="299"/>
    </location>
</feature>
<keyword evidence="4 8" id="KW-1133">Transmembrane helix</keyword>
<dbReference type="InterPro" id="IPR045242">
    <property type="entry name" value="Syntaxin"/>
</dbReference>
<dbReference type="SMART" id="SM00503">
    <property type="entry name" value="SynN"/>
    <property type="match status" value="1"/>
</dbReference>
<dbReference type="GO" id="GO:0005886">
    <property type="term" value="C:plasma membrane"/>
    <property type="evidence" value="ECO:0007669"/>
    <property type="project" value="TreeGrafter"/>
</dbReference>
<comment type="caution">
    <text evidence="10">The sequence shown here is derived from an EMBL/GenBank/DDBJ whole genome shotgun (WGS) entry which is preliminary data.</text>
</comment>
<sequence>MLYGQQNPYAQQNNSGYNPNDQYGQPNYQGQQGGYEMAPLNQGFQQATNPQAFFGEIAELRQLNSDINDKIGELENLHHESLNRVDESPETTHLIESATAELSQMNRSLAGRVRMLKSKNGNDPDKSSQVGVIQRSFETTLNRYQQVEVTYQRRIRERMARQYKIANPNATDAELKEIQEGDANQQIFSQASLTSGRTGAARSALAEVRSRHNDIQKIEKTMVELAELFEQMNQAVVEQGETVDTIETQVAKVEEDTGHAVKELDTAIKSAEGARRKKWWCLFLVLLIIIIIVIIVVVVTKPWQK</sequence>
<dbReference type="PROSITE" id="PS50192">
    <property type="entry name" value="T_SNARE"/>
    <property type="match status" value="1"/>
</dbReference>
<feature type="domain" description="T-SNARE coiled-coil homology" evidence="9">
    <location>
        <begin position="205"/>
        <end position="267"/>
    </location>
</feature>
<reference evidence="11" key="2">
    <citation type="submission" date="2013-04" db="EMBL/GenBank/DDBJ databases">
        <title>Genomic mechanisms accounting for the adaptation to parasitism in nematode-trapping fungi.</title>
        <authorList>
            <person name="Ahren D.G."/>
        </authorList>
    </citation>
    <scope>NUCLEOTIDE SEQUENCE [LARGE SCALE GENOMIC DNA]</scope>
    <source>
        <strain evidence="11">CBS 200.50</strain>
    </source>
</reference>
<feature type="region of interest" description="Disordered" evidence="7">
    <location>
        <begin position="1"/>
        <end position="35"/>
    </location>
</feature>
<keyword evidence="3 8" id="KW-0812">Transmembrane</keyword>
<comment type="subcellular location">
    <subcellularLocation>
        <location evidence="1">Membrane</location>
        <topology evidence="1">Single-pass type IV membrane protein</topology>
    </subcellularLocation>
</comment>
<gene>
    <name evidence="10" type="ORF">H072_2181</name>
</gene>
<dbReference type="InterPro" id="IPR006012">
    <property type="entry name" value="Syntaxin/epimorphin_CS"/>
</dbReference>
<dbReference type="Proteomes" id="UP000015100">
    <property type="component" value="Unassembled WGS sequence"/>
</dbReference>
<dbReference type="InterPro" id="IPR000727">
    <property type="entry name" value="T_SNARE_dom"/>
</dbReference>
<protein>
    <recommendedName>
        <fullName evidence="9">t-SNARE coiled-coil homology domain-containing protein</fullName>
    </recommendedName>
</protein>
<dbReference type="GO" id="GO:0048278">
    <property type="term" value="P:vesicle docking"/>
    <property type="evidence" value="ECO:0007669"/>
    <property type="project" value="TreeGrafter"/>
</dbReference>
<dbReference type="AlphaFoldDB" id="S8ALR3"/>
<evidence type="ECO:0000256" key="6">
    <source>
        <dbReference type="RuleBase" id="RU003858"/>
    </source>
</evidence>
<dbReference type="GO" id="GO:0005484">
    <property type="term" value="F:SNAP receptor activity"/>
    <property type="evidence" value="ECO:0007669"/>
    <property type="project" value="InterPro"/>
</dbReference>
<evidence type="ECO:0000313" key="10">
    <source>
        <dbReference type="EMBL" id="EPS43824.1"/>
    </source>
</evidence>
<dbReference type="Gene3D" id="1.20.58.70">
    <property type="match status" value="1"/>
</dbReference>
<dbReference type="PROSITE" id="PS00914">
    <property type="entry name" value="SYNTAXIN"/>
    <property type="match status" value="1"/>
</dbReference>
<dbReference type="GO" id="GO:0006886">
    <property type="term" value="P:intracellular protein transport"/>
    <property type="evidence" value="ECO:0007669"/>
    <property type="project" value="InterPro"/>
</dbReference>
<dbReference type="SUPFAM" id="SSF47661">
    <property type="entry name" value="t-snare proteins"/>
    <property type="match status" value="1"/>
</dbReference>
<keyword evidence="11" id="KW-1185">Reference proteome</keyword>
<organism evidence="10 11">
    <name type="scientific">Dactylellina haptotyla (strain CBS 200.50)</name>
    <name type="common">Nematode-trapping fungus</name>
    <name type="synonym">Monacrosporium haptotylum</name>
    <dbReference type="NCBI Taxonomy" id="1284197"/>
    <lineage>
        <taxon>Eukaryota</taxon>
        <taxon>Fungi</taxon>
        <taxon>Dikarya</taxon>
        <taxon>Ascomycota</taxon>
        <taxon>Pezizomycotina</taxon>
        <taxon>Orbiliomycetes</taxon>
        <taxon>Orbiliales</taxon>
        <taxon>Orbiliaceae</taxon>
        <taxon>Dactylellina</taxon>
    </lineage>
</organism>
<dbReference type="PANTHER" id="PTHR19957:SF307">
    <property type="entry name" value="PROTEIN SSO1-RELATED"/>
    <property type="match status" value="1"/>
</dbReference>
<dbReference type="HOGENOM" id="CLU_042423_0_2_1"/>
<evidence type="ECO:0000256" key="5">
    <source>
        <dbReference type="ARBA" id="ARBA00023136"/>
    </source>
</evidence>
<evidence type="ECO:0000256" key="2">
    <source>
        <dbReference type="ARBA" id="ARBA00009063"/>
    </source>
</evidence>
<dbReference type="CDD" id="cd15849">
    <property type="entry name" value="SNARE_Sso1"/>
    <property type="match status" value="1"/>
</dbReference>
<keyword evidence="5 8" id="KW-0472">Membrane</keyword>
<evidence type="ECO:0000256" key="3">
    <source>
        <dbReference type="ARBA" id="ARBA00022692"/>
    </source>
</evidence>
<dbReference type="GO" id="GO:0012505">
    <property type="term" value="C:endomembrane system"/>
    <property type="evidence" value="ECO:0007669"/>
    <property type="project" value="TreeGrafter"/>
</dbReference>
<dbReference type="InterPro" id="IPR006011">
    <property type="entry name" value="Syntaxin_N"/>
</dbReference>
<dbReference type="STRING" id="1284197.S8ALR3"/>
<dbReference type="OMA" id="VLHASHY"/>
<dbReference type="Pfam" id="PF05739">
    <property type="entry name" value="SNARE"/>
    <property type="match status" value="1"/>
</dbReference>
<dbReference type="SMART" id="SM00397">
    <property type="entry name" value="t_SNARE"/>
    <property type="match status" value="1"/>
</dbReference>
<evidence type="ECO:0000313" key="11">
    <source>
        <dbReference type="Proteomes" id="UP000015100"/>
    </source>
</evidence>
<comment type="similarity">
    <text evidence="2 6">Belongs to the syntaxin family.</text>
</comment>
<dbReference type="Pfam" id="PF00804">
    <property type="entry name" value="Syntaxin"/>
    <property type="match status" value="1"/>
</dbReference>
<dbReference type="InterPro" id="IPR010989">
    <property type="entry name" value="SNARE"/>
</dbReference>
<reference evidence="10 11" key="1">
    <citation type="journal article" date="2013" name="PLoS Genet.">
        <title>Genomic mechanisms accounting for the adaptation to parasitism in nematode-trapping fungi.</title>
        <authorList>
            <person name="Meerupati T."/>
            <person name="Andersson K.M."/>
            <person name="Friman E."/>
            <person name="Kumar D."/>
            <person name="Tunlid A."/>
            <person name="Ahren D."/>
        </authorList>
    </citation>
    <scope>NUCLEOTIDE SEQUENCE [LARGE SCALE GENOMIC DNA]</scope>
    <source>
        <strain evidence="10 11">CBS 200.50</strain>
    </source>
</reference>
<dbReference type="PANTHER" id="PTHR19957">
    <property type="entry name" value="SYNTAXIN"/>
    <property type="match status" value="1"/>
</dbReference>
<evidence type="ECO:0000256" key="7">
    <source>
        <dbReference type="SAM" id="MobiDB-lite"/>
    </source>
</evidence>
<accession>S8ALR3</accession>